<dbReference type="Proteomes" id="UP000230707">
    <property type="component" value="Unassembled WGS sequence"/>
</dbReference>
<protein>
    <recommendedName>
        <fullName evidence="4">Helix-turn-helix domain-containing protein</fullName>
    </recommendedName>
</protein>
<evidence type="ECO:0000313" key="3">
    <source>
        <dbReference type="Proteomes" id="UP000230707"/>
    </source>
</evidence>
<organism evidence="2 3">
    <name type="scientific">Candidatus Gottesmanbacteria bacterium CG11_big_fil_rev_8_21_14_0_20_37_11</name>
    <dbReference type="NCBI Taxonomy" id="1974575"/>
    <lineage>
        <taxon>Bacteria</taxon>
        <taxon>Candidatus Gottesmaniibacteriota</taxon>
    </lineage>
</organism>
<sequence length="271" mass="31254">MSQPKFNIKDESQERKYFSIVPNYIINHSTLEERGFYLTLKRIAGEYSTVRYSARDLAKMCRISDDTVYRLLQSLIRRGWIKEAGKIPTGHKPRQTYAIVNLWKKNIDFYDKEENRTGAVNGNKVAPERVIKPQTKDTEEEPVKEDINTSETLSEGKSRQVGANKKENSRCPLLLKEKYPNLVEKYPGGHSECVEFINSIEEEFKAGRRFVNYGKQFGALHKILRARYSFEEINDCIVCMEANNFWREKGWDFGDVANVIGKGGTQYGKSG</sequence>
<accession>A0A2H0NIJ6</accession>
<gene>
    <name evidence="2" type="ORF">COV53_01705</name>
</gene>
<feature type="compositionally biased region" description="Basic and acidic residues" evidence="1">
    <location>
        <begin position="154"/>
        <end position="165"/>
    </location>
</feature>
<dbReference type="InterPro" id="IPR036390">
    <property type="entry name" value="WH_DNA-bd_sf"/>
</dbReference>
<name>A0A2H0NIJ6_9BACT</name>
<evidence type="ECO:0000256" key="1">
    <source>
        <dbReference type="SAM" id="MobiDB-lite"/>
    </source>
</evidence>
<feature type="region of interest" description="Disordered" evidence="1">
    <location>
        <begin position="131"/>
        <end position="165"/>
    </location>
</feature>
<proteinExistence type="predicted"/>
<evidence type="ECO:0000313" key="2">
    <source>
        <dbReference type="EMBL" id="PIR08697.1"/>
    </source>
</evidence>
<reference evidence="2 3" key="1">
    <citation type="submission" date="2017-09" db="EMBL/GenBank/DDBJ databases">
        <title>Depth-based differentiation of microbial function through sediment-hosted aquifers and enrichment of novel symbionts in the deep terrestrial subsurface.</title>
        <authorList>
            <person name="Probst A.J."/>
            <person name="Ladd B."/>
            <person name="Jarett J.K."/>
            <person name="Geller-Mcgrath D.E."/>
            <person name="Sieber C.M."/>
            <person name="Emerson J.B."/>
            <person name="Anantharaman K."/>
            <person name="Thomas B.C."/>
            <person name="Malmstrom R."/>
            <person name="Stieglmeier M."/>
            <person name="Klingl A."/>
            <person name="Woyke T."/>
            <person name="Ryan C.M."/>
            <person name="Banfield J.F."/>
        </authorList>
    </citation>
    <scope>NUCLEOTIDE SEQUENCE [LARGE SCALE GENOMIC DNA]</scope>
    <source>
        <strain evidence="2">CG11_big_fil_rev_8_21_14_0_20_37_11</strain>
    </source>
</reference>
<dbReference type="EMBL" id="PCWS01000036">
    <property type="protein sequence ID" value="PIR08697.1"/>
    <property type="molecule type" value="Genomic_DNA"/>
</dbReference>
<dbReference type="InterPro" id="IPR036388">
    <property type="entry name" value="WH-like_DNA-bd_sf"/>
</dbReference>
<comment type="caution">
    <text evidence="2">The sequence shown here is derived from an EMBL/GenBank/DDBJ whole genome shotgun (WGS) entry which is preliminary data.</text>
</comment>
<evidence type="ECO:0008006" key="4">
    <source>
        <dbReference type="Google" id="ProtNLM"/>
    </source>
</evidence>
<dbReference type="Gene3D" id="1.10.10.10">
    <property type="entry name" value="Winged helix-like DNA-binding domain superfamily/Winged helix DNA-binding domain"/>
    <property type="match status" value="1"/>
</dbReference>
<dbReference type="Pfam" id="PF13730">
    <property type="entry name" value="HTH_36"/>
    <property type="match status" value="1"/>
</dbReference>
<dbReference type="AlphaFoldDB" id="A0A2H0NIJ6"/>
<dbReference type="SUPFAM" id="SSF46785">
    <property type="entry name" value="Winged helix' DNA-binding domain"/>
    <property type="match status" value="1"/>
</dbReference>